<sequence length="615" mass="63868">MQASASGVTPAGAALLDTPAAEHAAGLVFGPGEQGAWDDACVGNAVVRCYVGDNEERWFMWYNGRSAGCPGLDAVTPAAGSVGVATSRDGLRWARGAGDIAGARGSAKDADVGRVLAPNADWWWHDTRHLAVSDVQIFSSDAVQSSGGVYWMFYSGSSFEEAPAPAGLPGLDAGMATEGLRGRAGLAMSQDGRNWARIEAEHHTGAVLDAGEPGDWDAAFIGAPQVVAAGPRDMRMYYHSYDAAAGRWTVGLATSADGFKWAKAGPVFAGGGDGAAFDARGAAARHVVRDLAARRYVMFYEAIAEDGVRSIGAAVSRDSLRGWRRLPAPVLAPGEPGAWDAGGVGAPCAVPMADGRWRLYYAGRDSAAGPWRGIGVALTDAASSVELEGALSTPATPSLAEHASDKPPFKPGAGYIRVEAAPELDCSVLDCSALDPDTHELWLLQMPVDWHFGRRFELRTQPGSRDGILGTCADDLGYEYAVVQEDADLAAQVFAVTASAGGRGAVEVTRRVALVRQEAFKTLAAGNGGGGDGEEGLAMSGADAIARAARAAGVSVAEILAQARERSLGPAVHETNGEARPRSPAREGSPQATQVGGAEDQKEGELTVPGRWQYP</sequence>
<dbReference type="SUPFAM" id="SSF75005">
    <property type="entry name" value="Arabinanase/levansucrase/invertase"/>
    <property type="match status" value="2"/>
</dbReference>
<dbReference type="EMBL" id="JALJOU010000063">
    <property type="protein sequence ID" value="KAK9826759.1"/>
    <property type="molecule type" value="Genomic_DNA"/>
</dbReference>
<dbReference type="AlphaFoldDB" id="A0AAW1QYY9"/>
<protein>
    <recommendedName>
        <fullName evidence="4">Glycosyl hydrolase family 32 N-terminal domain-containing protein</fullName>
    </recommendedName>
</protein>
<evidence type="ECO:0000313" key="3">
    <source>
        <dbReference type="Proteomes" id="UP001445335"/>
    </source>
</evidence>
<dbReference type="Proteomes" id="UP001445335">
    <property type="component" value="Unassembled WGS sequence"/>
</dbReference>
<dbReference type="PANTHER" id="PTHR35279">
    <property type="match status" value="1"/>
</dbReference>
<proteinExistence type="predicted"/>
<organism evidence="2 3">
    <name type="scientific">Elliptochloris bilobata</name>
    <dbReference type="NCBI Taxonomy" id="381761"/>
    <lineage>
        <taxon>Eukaryota</taxon>
        <taxon>Viridiplantae</taxon>
        <taxon>Chlorophyta</taxon>
        <taxon>core chlorophytes</taxon>
        <taxon>Trebouxiophyceae</taxon>
        <taxon>Trebouxiophyceae incertae sedis</taxon>
        <taxon>Elliptochloris clade</taxon>
        <taxon>Elliptochloris</taxon>
    </lineage>
</organism>
<feature type="compositionally biased region" description="Basic and acidic residues" evidence="1">
    <location>
        <begin position="575"/>
        <end position="585"/>
    </location>
</feature>
<dbReference type="InterPro" id="IPR023296">
    <property type="entry name" value="Glyco_hydro_beta-prop_sf"/>
</dbReference>
<gene>
    <name evidence="2" type="ORF">WJX81_006718</name>
</gene>
<evidence type="ECO:0000256" key="1">
    <source>
        <dbReference type="SAM" id="MobiDB-lite"/>
    </source>
</evidence>
<reference evidence="2 3" key="1">
    <citation type="journal article" date="2024" name="Nat. Commun.">
        <title>Phylogenomics reveals the evolutionary origins of lichenization in chlorophyte algae.</title>
        <authorList>
            <person name="Puginier C."/>
            <person name="Libourel C."/>
            <person name="Otte J."/>
            <person name="Skaloud P."/>
            <person name="Haon M."/>
            <person name="Grisel S."/>
            <person name="Petersen M."/>
            <person name="Berrin J.G."/>
            <person name="Delaux P.M."/>
            <person name="Dal Grande F."/>
            <person name="Keller J."/>
        </authorList>
    </citation>
    <scope>NUCLEOTIDE SEQUENCE [LARGE SCALE GENOMIC DNA]</scope>
    <source>
        <strain evidence="2 3">SAG 245.80</strain>
    </source>
</reference>
<name>A0AAW1QYY9_9CHLO</name>
<dbReference type="PANTHER" id="PTHR35279:SF1">
    <property type="entry name" value="ARABINANASE_LEVANSUCRASE_INVERTASE"/>
    <property type="match status" value="1"/>
</dbReference>
<feature type="region of interest" description="Disordered" evidence="1">
    <location>
        <begin position="567"/>
        <end position="615"/>
    </location>
</feature>
<evidence type="ECO:0000313" key="2">
    <source>
        <dbReference type="EMBL" id="KAK9826759.1"/>
    </source>
</evidence>
<accession>A0AAW1QYY9</accession>
<comment type="caution">
    <text evidence="2">The sequence shown here is derived from an EMBL/GenBank/DDBJ whole genome shotgun (WGS) entry which is preliminary data.</text>
</comment>
<dbReference type="Gene3D" id="2.115.10.20">
    <property type="entry name" value="Glycosyl hydrolase domain, family 43"/>
    <property type="match status" value="3"/>
</dbReference>
<keyword evidence="3" id="KW-1185">Reference proteome</keyword>
<evidence type="ECO:0008006" key="4">
    <source>
        <dbReference type="Google" id="ProtNLM"/>
    </source>
</evidence>